<dbReference type="Proteomes" id="UP001242342">
    <property type="component" value="Unassembled WGS sequence"/>
</dbReference>
<comment type="caution">
    <text evidence="2">The sequence shown here is derived from an EMBL/GenBank/DDBJ whole genome shotgun (WGS) entry which is preliminary data.</text>
</comment>
<evidence type="ECO:0000313" key="1">
    <source>
        <dbReference type="EMBL" id="MDP2542230.1"/>
    </source>
</evidence>
<dbReference type="EMBL" id="PDUU01000013">
    <property type="protein sequence ID" value="PHN96729.1"/>
    <property type="molecule type" value="Genomic_DNA"/>
</dbReference>
<reference evidence="2" key="2">
    <citation type="submission" date="2017-10" db="EMBL/GenBank/DDBJ databases">
        <authorList>
            <person name="Enke T.N."/>
            <person name="Cordero O.X."/>
        </authorList>
    </citation>
    <scope>NUCLEOTIDE SEQUENCE</scope>
    <source>
        <strain evidence="2">4G03</strain>
    </source>
</reference>
<protein>
    <submittedName>
        <fullName evidence="2">Uncharacterized protein</fullName>
    </submittedName>
</protein>
<name>A0A2G1BSB4_9FLAO</name>
<reference evidence="2 3" key="1">
    <citation type="journal article" date="2016" name="Nat. Commun.">
        <title>Microbial interactions lead to rapid micro-scale successions on model marine particles.</title>
        <authorList>
            <person name="Datta M.S."/>
            <person name="Sliwerska E."/>
            <person name="Gore J."/>
            <person name="Polz M.F."/>
            <person name="Cordero O.X."/>
        </authorList>
    </citation>
    <scope>NUCLEOTIDE SEQUENCE [LARGE SCALE GENOMIC DNA]</scope>
    <source>
        <strain evidence="2 3">4G03</strain>
    </source>
</reference>
<sequence length="117" mass="13269">MKTLNITSNNKSNQFIVNKKQVSKNKVLKASVLYDKIESSANTSLDFYPDSSNFSFNSIKFDLLSNAYLNDKLVIKNNIKKLSDTEIIFNITVSKKEEKKQNIICTATFGYTIKKAS</sequence>
<dbReference type="EMBL" id="JAUYVU010000009">
    <property type="protein sequence ID" value="MDP2542230.1"/>
    <property type="molecule type" value="Genomic_DNA"/>
</dbReference>
<gene>
    <name evidence="2" type="ORF">CSC81_13475</name>
    <name evidence="1" type="ORF">Q8W23_12155</name>
</gene>
<accession>A0A2G1BSB4</accession>
<keyword evidence="4" id="KW-1185">Reference proteome</keyword>
<dbReference type="Proteomes" id="UP000222163">
    <property type="component" value="Unassembled WGS sequence"/>
</dbReference>
<dbReference type="RefSeq" id="WP_099216268.1">
    <property type="nucleotide sequence ID" value="NZ_JAUYVU010000009.1"/>
</dbReference>
<evidence type="ECO:0000313" key="4">
    <source>
        <dbReference type="Proteomes" id="UP001242342"/>
    </source>
</evidence>
<evidence type="ECO:0000313" key="2">
    <source>
        <dbReference type="EMBL" id="PHN96729.1"/>
    </source>
</evidence>
<reference evidence="1 4" key="3">
    <citation type="submission" date="2023-07" db="EMBL/GenBank/DDBJ databases">
        <title>Genome content predicts the carbon catabolic preferences of heterotrophic bacteria.</title>
        <authorList>
            <person name="Gralka M."/>
        </authorList>
    </citation>
    <scope>NUCLEOTIDE SEQUENCE [LARGE SCALE GENOMIC DNA]</scope>
    <source>
        <strain evidence="1 4">4G03</strain>
    </source>
</reference>
<proteinExistence type="predicted"/>
<dbReference type="AlphaFoldDB" id="A0A2G1BSB4"/>
<organism evidence="2 3">
    <name type="scientific">Tenacibaculum discolor</name>
    <dbReference type="NCBI Taxonomy" id="361581"/>
    <lineage>
        <taxon>Bacteria</taxon>
        <taxon>Pseudomonadati</taxon>
        <taxon>Bacteroidota</taxon>
        <taxon>Flavobacteriia</taxon>
        <taxon>Flavobacteriales</taxon>
        <taxon>Flavobacteriaceae</taxon>
        <taxon>Tenacibaculum</taxon>
    </lineage>
</organism>
<evidence type="ECO:0000313" key="3">
    <source>
        <dbReference type="Proteomes" id="UP000222163"/>
    </source>
</evidence>